<dbReference type="Proteomes" id="UP000313359">
    <property type="component" value="Unassembled WGS sequence"/>
</dbReference>
<evidence type="ECO:0000313" key="1">
    <source>
        <dbReference type="EMBL" id="RPD63717.1"/>
    </source>
</evidence>
<dbReference type="OrthoDB" id="2745506at2759"/>
<reference evidence="1" key="1">
    <citation type="journal article" date="2018" name="Genome Biol. Evol.">
        <title>Genomics and development of Lentinus tigrinus, a white-rot wood-decaying mushroom with dimorphic fruiting bodies.</title>
        <authorList>
            <person name="Wu B."/>
            <person name="Xu Z."/>
            <person name="Knudson A."/>
            <person name="Carlson A."/>
            <person name="Chen N."/>
            <person name="Kovaka S."/>
            <person name="LaButti K."/>
            <person name="Lipzen A."/>
            <person name="Pennachio C."/>
            <person name="Riley R."/>
            <person name="Schakwitz W."/>
            <person name="Umezawa K."/>
            <person name="Ohm R.A."/>
            <person name="Grigoriev I.V."/>
            <person name="Nagy L.G."/>
            <person name="Gibbons J."/>
            <person name="Hibbett D."/>
        </authorList>
    </citation>
    <scope>NUCLEOTIDE SEQUENCE [LARGE SCALE GENOMIC DNA]</scope>
    <source>
        <strain evidence="1">ALCF2SS1-6</strain>
    </source>
</reference>
<organism evidence="1 2">
    <name type="scientific">Lentinus tigrinus ALCF2SS1-6</name>
    <dbReference type="NCBI Taxonomy" id="1328759"/>
    <lineage>
        <taxon>Eukaryota</taxon>
        <taxon>Fungi</taxon>
        <taxon>Dikarya</taxon>
        <taxon>Basidiomycota</taxon>
        <taxon>Agaricomycotina</taxon>
        <taxon>Agaricomycetes</taxon>
        <taxon>Polyporales</taxon>
        <taxon>Polyporaceae</taxon>
        <taxon>Lentinus</taxon>
    </lineage>
</organism>
<sequence>MFFRVVLYTSTQLNSFLSVTSHYPVREVELGPLEMPDPYGTDQDIMGPSVGPLIRANLVDEVYLLACWNLVWLYPRIYLSLLSKMESLRILRLHGVHFPNAGDLIGLLRCFPRLRDLTCAGLGLQYPDTIHHPAHHQVKSQQLRSIEVNGCSSAAPFILESIVGSAPWLQVLSIRTSFFSWQPHDYNVFSAFRNVTSLTVTLASPTVERRLPPGLTLISLYRKGMQDVLFHIGLAYSGTSMDQTAALRDITIAIEPGYGTVPYLSGSKDPAVQELIRADEGHLHEAGQQNPRQWSYGMGRAAALEWLLGVGFEDILVETDKGRLRPAFSALQTLSIKLWDPYEREEYAWWVGEVSKRLPVLHAMGLLHVDVKDDWENENGDSLWLAEYV</sequence>
<dbReference type="Gene3D" id="3.80.10.10">
    <property type="entry name" value="Ribonuclease Inhibitor"/>
    <property type="match status" value="1"/>
</dbReference>
<dbReference type="InterPro" id="IPR032675">
    <property type="entry name" value="LRR_dom_sf"/>
</dbReference>
<proteinExistence type="predicted"/>
<protein>
    <recommendedName>
        <fullName evidence="3">F-box domain-containing protein</fullName>
    </recommendedName>
</protein>
<dbReference type="AlphaFoldDB" id="A0A5C2SKR6"/>
<dbReference type="EMBL" id="ML122255">
    <property type="protein sequence ID" value="RPD63717.1"/>
    <property type="molecule type" value="Genomic_DNA"/>
</dbReference>
<accession>A0A5C2SKR6</accession>
<name>A0A5C2SKR6_9APHY</name>
<gene>
    <name evidence="1" type="ORF">L227DRAFT_608272</name>
</gene>
<keyword evidence="2" id="KW-1185">Reference proteome</keyword>
<evidence type="ECO:0000313" key="2">
    <source>
        <dbReference type="Proteomes" id="UP000313359"/>
    </source>
</evidence>
<dbReference type="SUPFAM" id="SSF52047">
    <property type="entry name" value="RNI-like"/>
    <property type="match status" value="1"/>
</dbReference>
<evidence type="ECO:0008006" key="3">
    <source>
        <dbReference type="Google" id="ProtNLM"/>
    </source>
</evidence>